<sequence length="299" mass="33682">MGEHQSSRDNALLQTIRDQNIESVRELLSTGVKPNDVPLRTLSHNAACYLRFGPTLEVGDMPQALSAPYYQREGVLLEINRPQLTRINDEEVEDRFQDCIARFWTGIDFPSRNVVPYSDTIPAIIKAAQGDFLAIVDLLCEAGIEASFWKTESLEIPLEATPSSLAVATPLHAALWSRNSAMLDHLLTFGFNRVPDDPSLPGPNHHTRVLDCDEGDQRQQLYWQPGNLVQHPFHNHRATADQRSPNWDQAAQQWTWDQDPNNPGFYSSKIFGEMQNGVRQPPADMHPNAGWPADPYQPP</sequence>
<feature type="region of interest" description="Disordered" evidence="1">
    <location>
        <begin position="239"/>
        <end position="299"/>
    </location>
</feature>
<organism evidence="2 3">
    <name type="scientific">Alectoria fallacina</name>
    <dbReference type="NCBI Taxonomy" id="1903189"/>
    <lineage>
        <taxon>Eukaryota</taxon>
        <taxon>Fungi</taxon>
        <taxon>Dikarya</taxon>
        <taxon>Ascomycota</taxon>
        <taxon>Pezizomycotina</taxon>
        <taxon>Lecanoromycetes</taxon>
        <taxon>OSLEUM clade</taxon>
        <taxon>Lecanoromycetidae</taxon>
        <taxon>Lecanorales</taxon>
        <taxon>Lecanorineae</taxon>
        <taxon>Parmeliaceae</taxon>
        <taxon>Alectoria</taxon>
    </lineage>
</organism>
<gene>
    <name evidence="2" type="ORF">ALECFALPRED_009502</name>
</gene>
<keyword evidence="3" id="KW-1185">Reference proteome</keyword>
<feature type="compositionally biased region" description="Low complexity" evidence="1">
    <location>
        <begin position="247"/>
        <end position="259"/>
    </location>
</feature>
<proteinExistence type="predicted"/>
<reference evidence="2" key="1">
    <citation type="submission" date="2021-03" db="EMBL/GenBank/DDBJ databases">
        <authorList>
            <person name="Tagirdzhanova G."/>
        </authorList>
    </citation>
    <scope>NUCLEOTIDE SEQUENCE</scope>
</reference>
<dbReference type="InterPro" id="IPR036770">
    <property type="entry name" value="Ankyrin_rpt-contain_sf"/>
</dbReference>
<accession>A0A8H3IB50</accession>
<evidence type="ECO:0000313" key="2">
    <source>
        <dbReference type="EMBL" id="CAF9914230.1"/>
    </source>
</evidence>
<protein>
    <submittedName>
        <fullName evidence="2">Uncharacterized protein</fullName>
    </submittedName>
</protein>
<evidence type="ECO:0000256" key="1">
    <source>
        <dbReference type="SAM" id="MobiDB-lite"/>
    </source>
</evidence>
<dbReference type="AlphaFoldDB" id="A0A8H3IB50"/>
<evidence type="ECO:0000313" key="3">
    <source>
        <dbReference type="Proteomes" id="UP000664203"/>
    </source>
</evidence>
<dbReference type="Gene3D" id="1.25.40.20">
    <property type="entry name" value="Ankyrin repeat-containing domain"/>
    <property type="match status" value="1"/>
</dbReference>
<dbReference type="Proteomes" id="UP000664203">
    <property type="component" value="Unassembled WGS sequence"/>
</dbReference>
<dbReference type="EMBL" id="CAJPDR010000072">
    <property type="protein sequence ID" value="CAF9914230.1"/>
    <property type="molecule type" value="Genomic_DNA"/>
</dbReference>
<name>A0A8H3IB50_9LECA</name>
<comment type="caution">
    <text evidence="2">The sequence shown here is derived from an EMBL/GenBank/DDBJ whole genome shotgun (WGS) entry which is preliminary data.</text>
</comment>